<proteinExistence type="predicted"/>
<dbReference type="Proteomes" id="UP001620626">
    <property type="component" value="Unassembled WGS sequence"/>
</dbReference>
<gene>
    <name evidence="2" type="ORF">niasHT_000576</name>
</gene>
<name>A0ABD2LYX6_9BILA</name>
<accession>A0ABD2LYX6</accession>
<sequence>MGIVSAEHFEAIHKRMGQLEKQEVNKQQRKRRRNTELQNKQKAILGRLNEMEKKLQKDEEKDTEKYGEHNTIFERIGIVSYRILQTQNEQMKLCAKIDAMETNSYKFYGKICSEHFEPILARIGQLEKCRQKQNAHFDQLNTFQKKQSKKLAKMESEIGVQ</sequence>
<comment type="caution">
    <text evidence="2">The sequence shown here is derived from an EMBL/GenBank/DDBJ whole genome shotgun (WGS) entry which is preliminary data.</text>
</comment>
<keyword evidence="3" id="KW-1185">Reference proteome</keyword>
<reference evidence="2 3" key="1">
    <citation type="submission" date="2024-10" db="EMBL/GenBank/DDBJ databases">
        <authorList>
            <person name="Kim D."/>
        </authorList>
    </citation>
    <scope>NUCLEOTIDE SEQUENCE [LARGE SCALE GENOMIC DNA]</scope>
    <source>
        <strain evidence="2">BH-2024</strain>
    </source>
</reference>
<organism evidence="2 3">
    <name type="scientific">Heterodera trifolii</name>
    <dbReference type="NCBI Taxonomy" id="157864"/>
    <lineage>
        <taxon>Eukaryota</taxon>
        <taxon>Metazoa</taxon>
        <taxon>Ecdysozoa</taxon>
        <taxon>Nematoda</taxon>
        <taxon>Chromadorea</taxon>
        <taxon>Rhabditida</taxon>
        <taxon>Tylenchina</taxon>
        <taxon>Tylenchomorpha</taxon>
        <taxon>Tylenchoidea</taxon>
        <taxon>Heteroderidae</taxon>
        <taxon>Heteroderinae</taxon>
        <taxon>Heterodera</taxon>
    </lineage>
</organism>
<evidence type="ECO:0000256" key="1">
    <source>
        <dbReference type="SAM" id="MobiDB-lite"/>
    </source>
</evidence>
<dbReference type="EMBL" id="JBICBT010000209">
    <property type="protein sequence ID" value="KAL3120458.1"/>
    <property type="molecule type" value="Genomic_DNA"/>
</dbReference>
<protein>
    <submittedName>
        <fullName evidence="2">Uncharacterized protein</fullName>
    </submittedName>
</protein>
<evidence type="ECO:0000313" key="2">
    <source>
        <dbReference type="EMBL" id="KAL3120458.1"/>
    </source>
</evidence>
<evidence type="ECO:0000313" key="3">
    <source>
        <dbReference type="Proteomes" id="UP001620626"/>
    </source>
</evidence>
<dbReference type="AlphaFoldDB" id="A0ABD2LYX6"/>
<feature type="region of interest" description="Disordered" evidence="1">
    <location>
        <begin position="21"/>
        <end position="43"/>
    </location>
</feature>